<dbReference type="GeneID" id="93577598"/>
<evidence type="ECO:0000313" key="2">
    <source>
        <dbReference type="Proteomes" id="UP000184499"/>
    </source>
</evidence>
<accession>A0A1L9UHE7</accession>
<dbReference type="VEuPathDB" id="FungiDB:ASPBRDRAFT_44020"/>
<dbReference type="AlphaFoldDB" id="A0A1L9UHE7"/>
<sequence>MQSILRSRLDGWIDCSYACRPIWKRRGWPGLAIIAPVTLARAGAAQWSDLFLCLLARHAVMDRRTVARFDTTWDNRKGADFSVLCGIRTDG</sequence>
<organism evidence="1 2">
    <name type="scientific">Aspergillus brasiliensis (strain CBS 101740 / IMI 381727 / IBT 21946)</name>
    <dbReference type="NCBI Taxonomy" id="767769"/>
    <lineage>
        <taxon>Eukaryota</taxon>
        <taxon>Fungi</taxon>
        <taxon>Dikarya</taxon>
        <taxon>Ascomycota</taxon>
        <taxon>Pezizomycotina</taxon>
        <taxon>Eurotiomycetes</taxon>
        <taxon>Eurotiomycetidae</taxon>
        <taxon>Eurotiales</taxon>
        <taxon>Aspergillaceae</taxon>
        <taxon>Aspergillus</taxon>
        <taxon>Aspergillus subgen. Circumdati</taxon>
    </lineage>
</organism>
<protein>
    <submittedName>
        <fullName evidence="1">Uncharacterized protein</fullName>
    </submittedName>
</protein>
<proteinExistence type="predicted"/>
<dbReference type="EMBL" id="KV878685">
    <property type="protein sequence ID" value="OJJ71106.1"/>
    <property type="molecule type" value="Genomic_DNA"/>
</dbReference>
<dbReference type="RefSeq" id="XP_067478354.1">
    <property type="nucleotide sequence ID" value="XM_067625110.1"/>
</dbReference>
<dbReference type="Proteomes" id="UP000184499">
    <property type="component" value="Unassembled WGS sequence"/>
</dbReference>
<reference evidence="2" key="1">
    <citation type="journal article" date="2017" name="Genome Biol.">
        <title>Comparative genomics reveals high biological diversity and specific adaptations in the industrially and medically important fungal genus Aspergillus.</title>
        <authorList>
            <person name="de Vries R.P."/>
            <person name="Riley R."/>
            <person name="Wiebenga A."/>
            <person name="Aguilar-Osorio G."/>
            <person name="Amillis S."/>
            <person name="Uchima C.A."/>
            <person name="Anderluh G."/>
            <person name="Asadollahi M."/>
            <person name="Askin M."/>
            <person name="Barry K."/>
            <person name="Battaglia E."/>
            <person name="Bayram O."/>
            <person name="Benocci T."/>
            <person name="Braus-Stromeyer S.A."/>
            <person name="Caldana C."/>
            <person name="Canovas D."/>
            <person name="Cerqueira G.C."/>
            <person name="Chen F."/>
            <person name="Chen W."/>
            <person name="Choi C."/>
            <person name="Clum A."/>
            <person name="Dos Santos R.A."/>
            <person name="Damasio A.R."/>
            <person name="Diallinas G."/>
            <person name="Emri T."/>
            <person name="Fekete E."/>
            <person name="Flipphi M."/>
            <person name="Freyberg S."/>
            <person name="Gallo A."/>
            <person name="Gournas C."/>
            <person name="Habgood R."/>
            <person name="Hainaut M."/>
            <person name="Harispe M.L."/>
            <person name="Henrissat B."/>
            <person name="Hilden K.S."/>
            <person name="Hope R."/>
            <person name="Hossain A."/>
            <person name="Karabika E."/>
            <person name="Karaffa L."/>
            <person name="Karanyi Z."/>
            <person name="Krasevec N."/>
            <person name="Kuo A."/>
            <person name="Kusch H."/>
            <person name="LaButti K."/>
            <person name="Lagendijk E.L."/>
            <person name="Lapidus A."/>
            <person name="Levasseur A."/>
            <person name="Lindquist E."/>
            <person name="Lipzen A."/>
            <person name="Logrieco A.F."/>
            <person name="MacCabe A."/>
            <person name="Maekelae M.R."/>
            <person name="Malavazi I."/>
            <person name="Melin P."/>
            <person name="Meyer V."/>
            <person name="Mielnichuk N."/>
            <person name="Miskei M."/>
            <person name="Molnar A.P."/>
            <person name="Mule G."/>
            <person name="Ngan C.Y."/>
            <person name="Orejas M."/>
            <person name="Orosz E."/>
            <person name="Ouedraogo J.P."/>
            <person name="Overkamp K.M."/>
            <person name="Park H.-S."/>
            <person name="Perrone G."/>
            <person name="Piumi F."/>
            <person name="Punt P.J."/>
            <person name="Ram A.F."/>
            <person name="Ramon A."/>
            <person name="Rauscher S."/>
            <person name="Record E."/>
            <person name="Riano-Pachon D.M."/>
            <person name="Robert V."/>
            <person name="Roehrig J."/>
            <person name="Ruller R."/>
            <person name="Salamov A."/>
            <person name="Salih N.S."/>
            <person name="Samson R.A."/>
            <person name="Sandor E."/>
            <person name="Sanguinetti M."/>
            <person name="Schuetze T."/>
            <person name="Sepcic K."/>
            <person name="Shelest E."/>
            <person name="Sherlock G."/>
            <person name="Sophianopoulou V."/>
            <person name="Squina F.M."/>
            <person name="Sun H."/>
            <person name="Susca A."/>
            <person name="Todd R.B."/>
            <person name="Tsang A."/>
            <person name="Unkles S.E."/>
            <person name="van de Wiele N."/>
            <person name="van Rossen-Uffink D."/>
            <person name="Oliveira J.V."/>
            <person name="Vesth T.C."/>
            <person name="Visser J."/>
            <person name="Yu J.-H."/>
            <person name="Zhou M."/>
            <person name="Andersen M.R."/>
            <person name="Archer D.B."/>
            <person name="Baker S.E."/>
            <person name="Benoit I."/>
            <person name="Brakhage A.A."/>
            <person name="Braus G.H."/>
            <person name="Fischer R."/>
            <person name="Frisvad J.C."/>
            <person name="Goldman G.H."/>
            <person name="Houbraken J."/>
            <person name="Oakley B."/>
            <person name="Pocsi I."/>
            <person name="Scazzocchio C."/>
            <person name="Seiboth B."/>
            <person name="vanKuyk P.A."/>
            <person name="Wortman J."/>
            <person name="Dyer P.S."/>
            <person name="Grigoriev I.V."/>
        </authorList>
    </citation>
    <scope>NUCLEOTIDE SEQUENCE [LARGE SCALE GENOMIC DNA]</scope>
    <source>
        <strain evidence="2">CBS 101740 / IMI 381727 / IBT 21946</strain>
    </source>
</reference>
<gene>
    <name evidence="1" type="ORF">ASPBRDRAFT_44020</name>
</gene>
<evidence type="ECO:0000313" key="1">
    <source>
        <dbReference type="EMBL" id="OJJ71106.1"/>
    </source>
</evidence>
<keyword evidence="2" id="KW-1185">Reference proteome</keyword>
<name>A0A1L9UHE7_ASPBC</name>